<evidence type="ECO:0000313" key="1">
    <source>
        <dbReference type="EMBL" id="PLW32424.1"/>
    </source>
</evidence>
<sequence>MKAWQWQQDSDPDYTAGAPQRSEIVELQAHRTFVRCAHPNVPGWVYGKRFPER</sequence>
<dbReference type="AlphaFoldDB" id="A0A2N5U3U7"/>
<dbReference type="Proteomes" id="UP000235392">
    <property type="component" value="Unassembled WGS sequence"/>
</dbReference>
<accession>A0A2N5U3U7</accession>
<comment type="caution">
    <text evidence="1">The sequence shown here is derived from an EMBL/GenBank/DDBJ whole genome shotgun (WGS) entry which is preliminary data.</text>
</comment>
<name>A0A2N5U3U7_9BASI</name>
<gene>
    <name evidence="1" type="ORF">PCASD_17530</name>
</gene>
<evidence type="ECO:0000313" key="2">
    <source>
        <dbReference type="Proteomes" id="UP000235392"/>
    </source>
</evidence>
<reference evidence="1 2" key="1">
    <citation type="submission" date="2017-11" db="EMBL/GenBank/DDBJ databases">
        <title>De novo assembly and phasing of dikaryotic genomes from two isolates of Puccinia coronata f. sp. avenae, the causal agent of oat crown rust.</title>
        <authorList>
            <person name="Miller M.E."/>
            <person name="Zhang Y."/>
            <person name="Omidvar V."/>
            <person name="Sperschneider J."/>
            <person name="Schwessinger B."/>
            <person name="Raley C."/>
            <person name="Palmer J.M."/>
            <person name="Garnica D."/>
            <person name="Upadhyaya N."/>
            <person name="Rathjen J."/>
            <person name="Taylor J.M."/>
            <person name="Park R.F."/>
            <person name="Dodds P.N."/>
            <person name="Hirsch C.D."/>
            <person name="Kianian S.F."/>
            <person name="Figueroa M."/>
        </authorList>
    </citation>
    <scope>NUCLEOTIDE SEQUENCE [LARGE SCALE GENOMIC DNA]</scope>
    <source>
        <strain evidence="1">12SD80</strain>
    </source>
</reference>
<organism evidence="1 2">
    <name type="scientific">Puccinia coronata f. sp. avenae</name>
    <dbReference type="NCBI Taxonomy" id="200324"/>
    <lineage>
        <taxon>Eukaryota</taxon>
        <taxon>Fungi</taxon>
        <taxon>Dikarya</taxon>
        <taxon>Basidiomycota</taxon>
        <taxon>Pucciniomycotina</taxon>
        <taxon>Pucciniomycetes</taxon>
        <taxon>Pucciniales</taxon>
        <taxon>Pucciniaceae</taxon>
        <taxon>Puccinia</taxon>
    </lineage>
</organism>
<protein>
    <submittedName>
        <fullName evidence="1">Uncharacterized protein</fullName>
    </submittedName>
</protein>
<dbReference type="EMBL" id="PGCI01000243">
    <property type="protein sequence ID" value="PLW32424.1"/>
    <property type="molecule type" value="Genomic_DNA"/>
</dbReference>
<proteinExistence type="predicted"/>